<keyword evidence="11 12" id="KW-0326">Glycosidase</keyword>
<dbReference type="Pfam" id="PF02839">
    <property type="entry name" value="CBM_5_12"/>
    <property type="match status" value="1"/>
</dbReference>
<dbReference type="Pfam" id="PF00182">
    <property type="entry name" value="Glyco_hydro_19"/>
    <property type="match status" value="1"/>
</dbReference>
<evidence type="ECO:0000256" key="2">
    <source>
        <dbReference type="ARBA" id="ARBA00004613"/>
    </source>
</evidence>
<dbReference type="SMART" id="SM00495">
    <property type="entry name" value="ChtBD3"/>
    <property type="match status" value="1"/>
</dbReference>
<comment type="subcellular location">
    <subcellularLocation>
        <location evidence="2">Secreted</location>
    </subcellularLocation>
</comment>
<dbReference type="Proteomes" id="UP001321582">
    <property type="component" value="Chromosome"/>
</dbReference>
<dbReference type="Pfam" id="PF18884">
    <property type="entry name" value="TSP3_bac"/>
    <property type="match status" value="2"/>
</dbReference>
<name>A0AAU9D871_9FUSO</name>
<dbReference type="PANTHER" id="PTHR11177:SF317">
    <property type="entry name" value="CHITINASE 12-RELATED"/>
    <property type="match status" value="1"/>
</dbReference>
<feature type="region of interest" description="Disordered" evidence="13">
    <location>
        <begin position="614"/>
        <end position="648"/>
    </location>
</feature>
<dbReference type="SUPFAM" id="SSF51055">
    <property type="entry name" value="Carbohydrate binding domain"/>
    <property type="match status" value="1"/>
</dbReference>
<proteinExistence type="predicted"/>
<dbReference type="SMART" id="SM00636">
    <property type="entry name" value="Glyco_18"/>
    <property type="match status" value="2"/>
</dbReference>
<evidence type="ECO:0000256" key="9">
    <source>
        <dbReference type="ARBA" id="ARBA00023157"/>
    </source>
</evidence>
<dbReference type="InterPro" id="IPR001579">
    <property type="entry name" value="Glyco_hydro_18_chit_AS"/>
</dbReference>
<evidence type="ECO:0000256" key="4">
    <source>
        <dbReference type="ARBA" id="ARBA00022525"/>
    </source>
</evidence>
<evidence type="ECO:0000256" key="6">
    <source>
        <dbReference type="ARBA" id="ARBA00022801"/>
    </source>
</evidence>
<feature type="region of interest" description="Disordered" evidence="13">
    <location>
        <begin position="1395"/>
        <end position="1434"/>
    </location>
</feature>
<dbReference type="SUPFAM" id="SSF54556">
    <property type="entry name" value="Chitinase insertion domain"/>
    <property type="match status" value="2"/>
</dbReference>
<dbReference type="EC" id="3.2.1.14" evidence="3"/>
<dbReference type="PROSITE" id="PS00774">
    <property type="entry name" value="CHITINASE_19_2"/>
    <property type="match status" value="1"/>
</dbReference>
<dbReference type="Pfam" id="PF06483">
    <property type="entry name" value="ChiC"/>
    <property type="match status" value="1"/>
</dbReference>
<dbReference type="Gene3D" id="1.10.530.10">
    <property type="match status" value="1"/>
</dbReference>
<keyword evidence="10" id="KW-0119">Carbohydrate metabolism</keyword>
<evidence type="ECO:0000259" key="15">
    <source>
        <dbReference type="PROSITE" id="PS51910"/>
    </source>
</evidence>
<dbReference type="KEGG" id="haby:HLVA_03450"/>
<dbReference type="InterPro" id="IPR009470">
    <property type="entry name" value="Chi_C"/>
</dbReference>
<evidence type="ECO:0000256" key="14">
    <source>
        <dbReference type="SAM" id="SignalP"/>
    </source>
</evidence>
<keyword evidence="9" id="KW-1015">Disulfide bond</keyword>
<dbReference type="GO" id="GO:0008843">
    <property type="term" value="F:endochitinase activity"/>
    <property type="evidence" value="ECO:0007669"/>
    <property type="project" value="UniProtKB-EC"/>
</dbReference>
<evidence type="ECO:0000256" key="12">
    <source>
        <dbReference type="RuleBase" id="RU000489"/>
    </source>
</evidence>
<comment type="catalytic activity">
    <reaction evidence="1">
        <text>Random endo-hydrolysis of N-acetyl-beta-D-glucosaminide (1-&gt;4)-beta-linkages in chitin and chitodextrins.</text>
        <dbReference type="EC" id="3.2.1.14"/>
    </reaction>
</comment>
<dbReference type="InterPro" id="IPR059100">
    <property type="entry name" value="TSP3_bac"/>
</dbReference>
<keyword evidence="7" id="KW-0106">Calcium</keyword>
<gene>
    <name evidence="16" type="ORF">HLVA_03450</name>
</gene>
<evidence type="ECO:0000313" key="16">
    <source>
        <dbReference type="EMBL" id="BDU49776.1"/>
    </source>
</evidence>
<dbReference type="InterPro" id="IPR036573">
    <property type="entry name" value="CBM_sf_5/12"/>
</dbReference>
<dbReference type="SUPFAM" id="SSF53955">
    <property type="entry name" value="Lysozyme-like"/>
    <property type="match status" value="1"/>
</dbReference>
<dbReference type="GO" id="GO:0005576">
    <property type="term" value="C:extracellular region"/>
    <property type="evidence" value="ECO:0007669"/>
    <property type="project" value="InterPro"/>
</dbReference>
<dbReference type="GO" id="GO:0030246">
    <property type="term" value="F:carbohydrate binding"/>
    <property type="evidence" value="ECO:0007669"/>
    <property type="project" value="InterPro"/>
</dbReference>
<dbReference type="PANTHER" id="PTHR11177">
    <property type="entry name" value="CHITINASE"/>
    <property type="match status" value="1"/>
</dbReference>
<dbReference type="CDD" id="cd12215">
    <property type="entry name" value="ChiC_BD"/>
    <property type="match status" value="1"/>
</dbReference>
<dbReference type="InterPro" id="IPR050314">
    <property type="entry name" value="Glycosyl_Hydrlase_18"/>
</dbReference>
<evidence type="ECO:0000313" key="17">
    <source>
        <dbReference type="Proteomes" id="UP001321582"/>
    </source>
</evidence>
<evidence type="ECO:0000256" key="5">
    <source>
        <dbReference type="ARBA" id="ARBA00022729"/>
    </source>
</evidence>
<keyword evidence="17" id="KW-1185">Reference proteome</keyword>
<dbReference type="InterPro" id="IPR000726">
    <property type="entry name" value="Glyco_hydro_19_cat"/>
</dbReference>
<dbReference type="InterPro" id="IPR003610">
    <property type="entry name" value="CBM5/12"/>
</dbReference>
<dbReference type="Pfam" id="PF00704">
    <property type="entry name" value="Glyco_hydro_18"/>
    <property type="match status" value="2"/>
</dbReference>
<dbReference type="Gene3D" id="3.20.20.80">
    <property type="entry name" value="Glycosidases"/>
    <property type="match status" value="2"/>
</dbReference>
<dbReference type="CDD" id="cd06548">
    <property type="entry name" value="GH18_chitinase"/>
    <property type="match status" value="2"/>
</dbReference>
<dbReference type="RefSeq" id="WP_307904720.1">
    <property type="nucleotide sequence ID" value="NZ_AP027059.1"/>
</dbReference>
<evidence type="ECO:0000256" key="11">
    <source>
        <dbReference type="ARBA" id="ARBA00023295"/>
    </source>
</evidence>
<evidence type="ECO:0000256" key="3">
    <source>
        <dbReference type="ARBA" id="ARBA00012729"/>
    </source>
</evidence>
<keyword evidence="4" id="KW-0964">Secreted</keyword>
<dbReference type="GO" id="GO:0008061">
    <property type="term" value="F:chitin binding"/>
    <property type="evidence" value="ECO:0007669"/>
    <property type="project" value="InterPro"/>
</dbReference>
<dbReference type="PROSITE" id="PS51910">
    <property type="entry name" value="GH18_2"/>
    <property type="match status" value="2"/>
</dbReference>
<dbReference type="CDD" id="cd00325">
    <property type="entry name" value="chitinase_GH19"/>
    <property type="match status" value="1"/>
</dbReference>
<dbReference type="EMBL" id="AP027059">
    <property type="protein sequence ID" value="BDU49776.1"/>
    <property type="molecule type" value="Genomic_DNA"/>
</dbReference>
<dbReference type="InterPro" id="IPR011583">
    <property type="entry name" value="Chitinase_II/V-like_cat"/>
</dbReference>
<accession>A0AAU9D871</accession>
<dbReference type="InterPro" id="IPR017853">
    <property type="entry name" value="GH"/>
</dbReference>
<dbReference type="InterPro" id="IPR029070">
    <property type="entry name" value="Chitinase_insertion_sf"/>
</dbReference>
<keyword evidence="5 14" id="KW-0732">Signal</keyword>
<keyword evidence="6 12" id="KW-0378">Hydrolase</keyword>
<feature type="compositionally biased region" description="Gly residues" evidence="13">
    <location>
        <begin position="1418"/>
        <end position="1428"/>
    </location>
</feature>
<evidence type="ECO:0000256" key="7">
    <source>
        <dbReference type="ARBA" id="ARBA00022837"/>
    </source>
</evidence>
<dbReference type="Gene3D" id="3.10.50.10">
    <property type="match status" value="2"/>
</dbReference>
<evidence type="ECO:0000256" key="10">
    <source>
        <dbReference type="ARBA" id="ARBA00023277"/>
    </source>
</evidence>
<dbReference type="GO" id="GO:0006032">
    <property type="term" value="P:chitin catabolic process"/>
    <property type="evidence" value="ECO:0007669"/>
    <property type="project" value="UniProtKB-KW"/>
</dbReference>
<keyword evidence="8" id="KW-0624">Polysaccharide degradation</keyword>
<dbReference type="GO" id="GO:0016998">
    <property type="term" value="P:cell wall macromolecule catabolic process"/>
    <property type="evidence" value="ECO:0007669"/>
    <property type="project" value="InterPro"/>
</dbReference>
<reference evidence="16 17" key="1">
    <citation type="submission" date="2022-11" db="EMBL/GenBank/DDBJ databases">
        <title>Haliovirga abyssi gen. nov., sp. nov., a mesophilic fermentative bacterium isolated from the Iheya North hydrothermal field and the proposal of Haliovirgaceae fam. nov.</title>
        <authorList>
            <person name="Miyazaki U."/>
            <person name="Tame A."/>
            <person name="Miyazaki J."/>
            <person name="Takai K."/>
            <person name="Sawayama S."/>
            <person name="Kitajima M."/>
            <person name="Okamoto A."/>
            <person name="Nakagawa S."/>
        </authorList>
    </citation>
    <scope>NUCLEOTIDE SEQUENCE [LARGE SCALE GENOMIC DNA]</scope>
    <source>
        <strain evidence="16 17">IC12</strain>
    </source>
</reference>
<feature type="domain" description="GH18" evidence="15">
    <location>
        <begin position="38"/>
        <end position="458"/>
    </location>
</feature>
<keyword evidence="8" id="KW-0146">Chitin degradation</keyword>
<evidence type="ECO:0000256" key="1">
    <source>
        <dbReference type="ARBA" id="ARBA00000822"/>
    </source>
</evidence>
<feature type="signal peptide" evidence="14">
    <location>
        <begin position="1"/>
        <end position="25"/>
    </location>
</feature>
<organism evidence="16 17">
    <name type="scientific">Haliovirga abyssi</name>
    <dbReference type="NCBI Taxonomy" id="2996794"/>
    <lineage>
        <taxon>Bacteria</taxon>
        <taxon>Fusobacteriati</taxon>
        <taxon>Fusobacteriota</taxon>
        <taxon>Fusobacteriia</taxon>
        <taxon>Fusobacteriales</taxon>
        <taxon>Haliovirgaceae</taxon>
        <taxon>Haliovirga</taxon>
    </lineage>
</organism>
<dbReference type="InterPro" id="IPR023346">
    <property type="entry name" value="Lysozyme-like_dom_sf"/>
</dbReference>
<dbReference type="PROSITE" id="PS01095">
    <property type="entry name" value="GH18_1"/>
    <property type="match status" value="2"/>
</dbReference>
<feature type="compositionally biased region" description="Basic and acidic residues" evidence="13">
    <location>
        <begin position="615"/>
        <end position="636"/>
    </location>
</feature>
<evidence type="ECO:0000256" key="8">
    <source>
        <dbReference type="ARBA" id="ARBA00023024"/>
    </source>
</evidence>
<dbReference type="Gene3D" id="3.30.20.10">
    <property type="entry name" value="Endochitinase, domain 2"/>
    <property type="match status" value="1"/>
</dbReference>
<dbReference type="FunFam" id="3.20.20.80:FF:000007">
    <property type="entry name" value="Acidic mammalian chitinase"/>
    <property type="match status" value="1"/>
</dbReference>
<sequence length="1777" mass="200233">MSRCWKELVKLLLFTIIIVPITAQNGTVSDVKNDGMQRRIIGYFSEWRPNDYTVADIPWGKITHINYAFAKVNSETNKIDFCNKKDAIELDFPGQDLTLPYKGHFNLLTVYKRKYPKVKTLISVGGWAAAKGFYTMSETELGRETFADSAVEFIRKYGFDGVDIDYEYPTATVGAGNPDDFDVAEPRRKTLYQDYVKLMKVLREKLDVAGQNDNKHYLLTIAAPASSWILGGMGLGDYAQYLDFINIMSYDFHGSWNGYVGNNSALLPDDRDLETKPLGTPVLNIDWSYRYFRGVVPPSKINIGIPYYTRGWKNVQGGIDGHGLYGTAKLGSGGDGAVGIDNVWHDFDKDGKELPGGGNPLWHVKNLLAGRHDFSYIDHPVFGGFDPNYQGNYIRYWDDVSKVPYVWNDAKKVFLSFEDEQSLKEKINYIINKGLGGMMIWELAGDFSKKADGEYYIGDTMTSLAYNMLKNAPAPDNRMYTIDMPQKIMNFEIKFSYKYDHPNATYEFSIVNHTDKTIDKGWVLEFNMPTTTTMSEGTWSGLKVKEIGRGYDYVRYRVIGDAWGTEIQPNGTYTFTGMSKLCFAGGPKAVTLNGFASSYEITIKDTDGDGLSDNIEAKLGTDPKKKDTDGDGYTDKEEYDNGTNSLDPNDPKYFNVTILSVDDNGNRIGKAQYEIKSGEKFTVNALSIITDPSLSFVKWDNNSTNSEREITVLKNTTLTATFKTVIINYINIITEAHDRNGNVIGTVTKKVKANETVKIDIKDLKINSEYSFIKWEDGTLSSIRDVKSDKDLKIVVLFKKSDSGNSGNNNKKRIVAYFPEWGIYSGHNNYTPADIPWDKVTHINYAFATIKNGEIAVFDDWAATGVSLGEAWDSPYKGCLGQFKKLKKLHPKTKTMISIGGWSQSANFHFVAATAESREKFADSVVKFIRKWDFDGVDIDWEYPTFKREPDKTDNPNDQGTPYADDTEKETFTLLLKSLRTTLDKAGLTDNKHYELSAAVGCGKDKIEKTEPAKYSKYLDFINIMTYDIHGAWDKVTGHQSPLYANLYAPYSDLIKQYYNVDASMNLFAGYGIPKSKLLVGSPYYSRGWKGVKDDGPIDSLPGLYATATGGAKGTWDGGVPGGMNPFYYIKSTLEKDNSFKKYRDPWTKMPYLYSKSKGEMYTYEDEESLQTRVDYVKDNGYGGIIFWELSGDYPSKGGTTLTDIIYNGFKDNTPVEKVKIIVKTSIDGVLSVVKSEDVIKNSDYVIDAGKLSDMEFIKWEDNSTNAVRTLKADSDKELIAYYKKVVVPEKVKLTLKAIDEKGTLLKTETVDVVKDADYTADAKQLSDLEFVKWSDGETSAVRVIKVSSDMVLTAEFKKVENNTNYPAWDSNTIYLKDDKVVHNEKIWQAKWWNKGNEPGTTQWGPWEDLGEASNNGGDSGNTGGNTGGNTATIPWPTTVGEKVIFTDKEIKATFGEISPNTYPDKVGEKVQELMSKSEYENIFPYRYGSTKWNEFNNKSEQEYYSYENLISALKELSRFMLRVETKKYTNRVFRLDKITKEVTLLKEDKDFNGDWLQNVNPIIDTADYGKFLNEGTMEERKRDLAAFLANISHETTGGWKTAPGGPQSWGLYYKEEMNHDDNSVGGYVAASEEYPAQDGQSYHGRGPIQLSYNYNYGYMSQIIYGDKMVLLKNPKLVSHNGKLGFMTGIWFWMTPQNPKPSCHDVMVGNWIPTAEDLAENRKPGFGVTINVINGGLEAGKPHDSRVDDRIAFYEKITEALGVTPGDNIDCYTQKRF</sequence>
<dbReference type="SUPFAM" id="SSF51445">
    <property type="entry name" value="(Trans)glycosidases"/>
    <property type="match status" value="2"/>
</dbReference>
<feature type="domain" description="GH18" evidence="15">
    <location>
        <begin position="812"/>
        <end position="1213"/>
    </location>
</feature>
<protein>
    <recommendedName>
        <fullName evidence="3">chitinase</fullName>
        <ecNumber evidence="3">3.2.1.14</ecNumber>
    </recommendedName>
</protein>
<dbReference type="Gene3D" id="2.10.10.20">
    <property type="entry name" value="Carbohydrate-binding module superfamily 5/12"/>
    <property type="match status" value="1"/>
</dbReference>
<dbReference type="InterPro" id="IPR001223">
    <property type="entry name" value="Glyco_hydro18_cat"/>
</dbReference>
<feature type="chain" id="PRO_5043795908" description="chitinase" evidence="14">
    <location>
        <begin position="26"/>
        <end position="1777"/>
    </location>
</feature>
<dbReference type="GO" id="GO:0005975">
    <property type="term" value="P:carbohydrate metabolic process"/>
    <property type="evidence" value="ECO:0007669"/>
    <property type="project" value="InterPro"/>
</dbReference>
<evidence type="ECO:0000256" key="13">
    <source>
        <dbReference type="SAM" id="MobiDB-lite"/>
    </source>
</evidence>